<evidence type="ECO:0000256" key="2">
    <source>
        <dbReference type="SAM" id="MobiDB-lite"/>
    </source>
</evidence>
<evidence type="ECO:0000259" key="3">
    <source>
        <dbReference type="PROSITE" id="PS51898"/>
    </source>
</evidence>
<evidence type="ECO:0000313" key="5">
    <source>
        <dbReference type="EMBL" id="TMQ64597.1"/>
    </source>
</evidence>
<accession>A0A538TLV5</accession>
<evidence type="ECO:0000313" key="4">
    <source>
        <dbReference type="EMBL" id="TMQ54694.1"/>
    </source>
</evidence>
<proteinExistence type="predicted"/>
<dbReference type="EMBL" id="VBOX01000033">
    <property type="protein sequence ID" value="TMQ64597.1"/>
    <property type="molecule type" value="Genomic_DNA"/>
</dbReference>
<reference evidence="6 7" key="1">
    <citation type="journal article" date="2019" name="Nat. Microbiol.">
        <title>Mediterranean grassland soil C-N compound turnover is dependent on rainfall and depth, and is mediated by genomically divergent microorganisms.</title>
        <authorList>
            <person name="Diamond S."/>
            <person name="Andeer P.F."/>
            <person name="Li Z."/>
            <person name="Crits-Christoph A."/>
            <person name="Burstein D."/>
            <person name="Anantharaman K."/>
            <person name="Lane K.R."/>
            <person name="Thomas B.C."/>
            <person name="Pan C."/>
            <person name="Northen T.R."/>
            <person name="Banfield J.F."/>
        </authorList>
    </citation>
    <scope>NUCLEOTIDE SEQUENCE [LARGE SCALE GENOMIC DNA]</scope>
    <source>
        <strain evidence="4">WS_4</strain>
        <strain evidence="5">WS_7</strain>
    </source>
</reference>
<feature type="region of interest" description="Disordered" evidence="2">
    <location>
        <begin position="186"/>
        <end position="212"/>
    </location>
</feature>
<dbReference type="AlphaFoldDB" id="A0A538TLV5"/>
<dbReference type="EMBL" id="VBOU01000058">
    <property type="protein sequence ID" value="TMQ54694.1"/>
    <property type="molecule type" value="Genomic_DNA"/>
</dbReference>
<dbReference type="GO" id="GO:0006310">
    <property type="term" value="P:DNA recombination"/>
    <property type="evidence" value="ECO:0007669"/>
    <property type="project" value="UniProtKB-KW"/>
</dbReference>
<name>A0A538TLV5_UNCEI</name>
<evidence type="ECO:0000313" key="6">
    <source>
        <dbReference type="Proteomes" id="UP000317366"/>
    </source>
</evidence>
<feature type="compositionally biased region" description="Basic residues" evidence="2">
    <location>
        <begin position="186"/>
        <end position="198"/>
    </location>
</feature>
<feature type="compositionally biased region" description="Basic and acidic residues" evidence="2">
    <location>
        <begin position="199"/>
        <end position="212"/>
    </location>
</feature>
<dbReference type="GO" id="GO:0003677">
    <property type="term" value="F:DNA binding"/>
    <property type="evidence" value="ECO:0007669"/>
    <property type="project" value="InterPro"/>
</dbReference>
<keyword evidence="1" id="KW-0233">DNA recombination</keyword>
<dbReference type="Proteomes" id="UP000319829">
    <property type="component" value="Unassembled WGS sequence"/>
</dbReference>
<dbReference type="Gene3D" id="1.10.443.10">
    <property type="entry name" value="Intergrase catalytic core"/>
    <property type="match status" value="1"/>
</dbReference>
<dbReference type="PROSITE" id="PS51898">
    <property type="entry name" value="TYR_RECOMBINASE"/>
    <property type="match status" value="1"/>
</dbReference>
<dbReference type="Proteomes" id="UP000317366">
    <property type="component" value="Unassembled WGS sequence"/>
</dbReference>
<dbReference type="InterPro" id="IPR013762">
    <property type="entry name" value="Integrase-like_cat_sf"/>
</dbReference>
<gene>
    <name evidence="4" type="ORF">E6K74_05230</name>
    <name evidence="5" type="ORF">E6K77_03630</name>
</gene>
<comment type="caution">
    <text evidence="5">The sequence shown here is derived from an EMBL/GenBank/DDBJ whole genome shotgun (WGS) entry which is preliminary data.</text>
</comment>
<feature type="domain" description="Tyr recombinase" evidence="3">
    <location>
        <begin position="14"/>
        <end position="212"/>
    </location>
</feature>
<organism evidence="5 6">
    <name type="scientific">Eiseniibacteriota bacterium</name>
    <dbReference type="NCBI Taxonomy" id="2212470"/>
    <lineage>
        <taxon>Bacteria</taxon>
        <taxon>Candidatus Eiseniibacteriota</taxon>
    </lineage>
</organism>
<dbReference type="InterPro" id="IPR002104">
    <property type="entry name" value="Integrase_catalytic"/>
</dbReference>
<evidence type="ECO:0000313" key="7">
    <source>
        <dbReference type="Proteomes" id="UP000319829"/>
    </source>
</evidence>
<evidence type="ECO:0000256" key="1">
    <source>
        <dbReference type="ARBA" id="ARBA00023172"/>
    </source>
</evidence>
<dbReference type="InterPro" id="IPR011010">
    <property type="entry name" value="DNA_brk_join_enz"/>
</dbReference>
<protein>
    <recommendedName>
        <fullName evidence="3">Tyr recombinase domain-containing protein</fullName>
    </recommendedName>
</protein>
<dbReference type="GO" id="GO:0015074">
    <property type="term" value="P:DNA integration"/>
    <property type="evidence" value="ECO:0007669"/>
    <property type="project" value="InterPro"/>
</dbReference>
<dbReference type="SUPFAM" id="SSF56349">
    <property type="entry name" value="DNA breaking-rejoining enzymes"/>
    <property type="match status" value="1"/>
</dbReference>
<sequence length="212" mass="24160">MGPAKGGRMYPKFASPKTLTKTEQRRLLRAVRAHGSPRDRALLSLALSTGLRLRELAGLNVGDVRVGKAGTAWKIVLDPELTKGKRGGVAYVSSRVRQEMRSFIAWKRRAREPLDPRSSLFLSRQGRRISLRRIQFVFREWQAAAGFETLYPFHALRHSDERVPGHEGSLPHPAFRSAFEPAHDHHLHASQRRGALHRAPRDQDVTRRRLPY</sequence>
<dbReference type="Pfam" id="PF00589">
    <property type="entry name" value="Phage_integrase"/>
    <property type="match status" value="1"/>
</dbReference>